<keyword evidence="1" id="KW-0175">Coiled coil</keyword>
<accession>A0A1J4L5Q3</accession>
<dbReference type="AlphaFoldDB" id="A0A1J4L5Q3"/>
<evidence type="ECO:0000256" key="1">
    <source>
        <dbReference type="SAM" id="Coils"/>
    </source>
</evidence>
<reference evidence="3" key="1">
    <citation type="submission" date="2016-10" db="EMBL/GenBank/DDBJ databases">
        <authorList>
            <person name="Benchimol M."/>
            <person name="Almeida L.G."/>
            <person name="Vasconcelos A.T."/>
            <person name="Perreira-Neves A."/>
            <person name="Rosa I.A."/>
            <person name="Tasca T."/>
            <person name="Bogo M.R."/>
            <person name="de Souza W."/>
        </authorList>
    </citation>
    <scope>NUCLEOTIDE SEQUENCE [LARGE SCALE GENOMIC DNA]</scope>
    <source>
        <strain evidence="3">K</strain>
    </source>
</reference>
<feature type="compositionally biased region" description="Low complexity" evidence="2">
    <location>
        <begin position="60"/>
        <end position="79"/>
    </location>
</feature>
<dbReference type="RefSeq" id="XP_068370413.1">
    <property type="nucleotide sequence ID" value="XM_068513606.1"/>
</dbReference>
<organism evidence="3 4">
    <name type="scientific">Tritrichomonas foetus</name>
    <dbReference type="NCBI Taxonomy" id="1144522"/>
    <lineage>
        <taxon>Eukaryota</taxon>
        <taxon>Metamonada</taxon>
        <taxon>Parabasalia</taxon>
        <taxon>Tritrichomonadida</taxon>
        <taxon>Tritrichomonadidae</taxon>
        <taxon>Tritrichomonas</taxon>
    </lineage>
</organism>
<comment type="caution">
    <text evidence="3">The sequence shown here is derived from an EMBL/GenBank/DDBJ whole genome shotgun (WGS) entry which is preliminary data.</text>
</comment>
<feature type="region of interest" description="Disordered" evidence="2">
    <location>
        <begin position="1"/>
        <end position="112"/>
    </location>
</feature>
<sequence length="298" mass="33863">MRRAANEDLAKKFVNRKANQARKNVHRAQVPPQQTPQVNVEVDRRSAAPHAYQSQDTSSPANQFQPPYQQQPQHKQIPQSNPNLENYGIGQSNIDGQQPQTPPSSIDHQIPLYSNQPMNPCQMPVMPMPGMPYNGMAPSYPGQPQYGMPARQHSNSQLQAQAGNDTQTYDELRRELNEYKTRVQALEKNFSLLMAMFESKFGRTDFLTATSQPPHQTDLPQPQAQQQLHQQQQPESLSQNDIPKQQQAPLPPQISPTNYVPNSVIQDKTIPNNNTNDDYEEYDEEEDPEDLIMHFGNT</sequence>
<feature type="compositionally biased region" description="Basic residues" evidence="2">
    <location>
        <begin position="13"/>
        <end position="26"/>
    </location>
</feature>
<protein>
    <submittedName>
        <fullName evidence="3">Uncharacterized protein</fullName>
    </submittedName>
</protein>
<keyword evidence="4" id="KW-1185">Reference proteome</keyword>
<feature type="compositionally biased region" description="Polar residues" evidence="2">
    <location>
        <begin position="255"/>
        <end position="276"/>
    </location>
</feature>
<dbReference type="Proteomes" id="UP000179807">
    <property type="component" value="Unassembled WGS sequence"/>
</dbReference>
<feature type="compositionally biased region" description="Low complexity" evidence="2">
    <location>
        <begin position="29"/>
        <end position="40"/>
    </location>
</feature>
<proteinExistence type="predicted"/>
<dbReference type="GeneID" id="94848310"/>
<feature type="coiled-coil region" evidence="1">
    <location>
        <begin position="155"/>
        <end position="196"/>
    </location>
</feature>
<feature type="compositionally biased region" description="Polar residues" evidence="2">
    <location>
        <begin position="80"/>
        <end position="112"/>
    </location>
</feature>
<gene>
    <name evidence="3" type="ORF">TRFO_41148</name>
</gene>
<dbReference type="EMBL" id="MLAK01000019">
    <property type="protein sequence ID" value="OHT17277.1"/>
    <property type="molecule type" value="Genomic_DNA"/>
</dbReference>
<evidence type="ECO:0000256" key="2">
    <source>
        <dbReference type="SAM" id="MobiDB-lite"/>
    </source>
</evidence>
<name>A0A1J4L5Q3_9EUKA</name>
<dbReference type="VEuPathDB" id="TrichDB:TRFO_41148"/>
<feature type="compositionally biased region" description="Basic and acidic residues" evidence="2">
    <location>
        <begin position="1"/>
        <end position="11"/>
    </location>
</feature>
<feature type="compositionally biased region" description="Acidic residues" evidence="2">
    <location>
        <begin position="277"/>
        <end position="290"/>
    </location>
</feature>
<evidence type="ECO:0000313" key="4">
    <source>
        <dbReference type="Proteomes" id="UP000179807"/>
    </source>
</evidence>
<feature type="region of interest" description="Disordered" evidence="2">
    <location>
        <begin position="207"/>
        <end position="298"/>
    </location>
</feature>
<evidence type="ECO:0000313" key="3">
    <source>
        <dbReference type="EMBL" id="OHT17277.1"/>
    </source>
</evidence>
<feature type="compositionally biased region" description="Low complexity" evidence="2">
    <location>
        <begin position="219"/>
        <end position="239"/>
    </location>
</feature>